<dbReference type="EMBL" id="CP095071">
    <property type="protein sequence ID" value="UOQ87541.1"/>
    <property type="molecule type" value="Genomic_DNA"/>
</dbReference>
<organism evidence="3 4">
    <name type="scientific">Gracilibacillus salinarum</name>
    <dbReference type="NCBI Taxonomy" id="2932255"/>
    <lineage>
        <taxon>Bacteria</taxon>
        <taxon>Bacillati</taxon>
        <taxon>Bacillota</taxon>
        <taxon>Bacilli</taxon>
        <taxon>Bacillales</taxon>
        <taxon>Bacillaceae</taxon>
        <taxon>Gracilibacillus</taxon>
    </lineage>
</organism>
<dbReference type="PANTHER" id="PTHR48081:SF8">
    <property type="entry name" value="ALPHA_BETA HYDROLASE FOLD-3 DOMAIN-CONTAINING PROTEIN-RELATED"/>
    <property type="match status" value="1"/>
</dbReference>
<dbReference type="InterPro" id="IPR029058">
    <property type="entry name" value="AB_hydrolase_fold"/>
</dbReference>
<feature type="domain" description="Alpha/beta hydrolase fold-3" evidence="2">
    <location>
        <begin position="2"/>
        <end position="187"/>
    </location>
</feature>
<proteinExistence type="predicted"/>
<dbReference type="Pfam" id="PF07859">
    <property type="entry name" value="Abhydrolase_3"/>
    <property type="match status" value="1"/>
</dbReference>
<reference evidence="3 4" key="1">
    <citation type="submission" date="2022-04" db="EMBL/GenBank/DDBJ databases">
        <title>Gracilibacillus sp. isolated from saltern.</title>
        <authorList>
            <person name="Won M."/>
            <person name="Lee C.-M."/>
            <person name="Woen H.-Y."/>
            <person name="Kwon S.-W."/>
        </authorList>
    </citation>
    <scope>NUCLEOTIDE SEQUENCE [LARGE SCALE GENOMIC DNA]</scope>
    <source>
        <strain evidence="3 4">SSPM10-3</strain>
    </source>
</reference>
<protein>
    <submittedName>
        <fullName evidence="3">Alpha/beta hydrolase</fullName>
    </submittedName>
</protein>
<keyword evidence="1 3" id="KW-0378">Hydrolase</keyword>
<dbReference type="PANTHER" id="PTHR48081">
    <property type="entry name" value="AB HYDROLASE SUPERFAMILY PROTEIN C4A8.06C"/>
    <property type="match status" value="1"/>
</dbReference>
<dbReference type="InterPro" id="IPR050300">
    <property type="entry name" value="GDXG_lipolytic_enzyme"/>
</dbReference>
<name>A0ABY4GTL2_9BACI</name>
<accession>A0ABY4GTL2</accession>
<evidence type="ECO:0000313" key="3">
    <source>
        <dbReference type="EMBL" id="UOQ87541.1"/>
    </source>
</evidence>
<sequence length="213" mass="24079">MNLCADYALNTPCKVIFVDYRLLPKYKFPYGLEDCYAACKWVSSQAAKLNINKDKIAIGGDSADGALAAGVALLARDRQEFTINFQLLIYPVTDKKQSTDSMRMFHDTPMWNSKLNKKMWDLYLKNVLTDNYASPIDAESHKNLPNAYVEVAEYDCLRDEGIEYAEALKNAQVSVQLNRTKGTVHGYDMVESSEIVVQNKALRIKALQNAFED</sequence>
<dbReference type="InterPro" id="IPR013094">
    <property type="entry name" value="AB_hydrolase_3"/>
</dbReference>
<evidence type="ECO:0000259" key="2">
    <source>
        <dbReference type="Pfam" id="PF07859"/>
    </source>
</evidence>
<evidence type="ECO:0000313" key="4">
    <source>
        <dbReference type="Proteomes" id="UP000831537"/>
    </source>
</evidence>
<dbReference type="Proteomes" id="UP000831537">
    <property type="component" value="Chromosome"/>
</dbReference>
<dbReference type="SUPFAM" id="SSF53474">
    <property type="entry name" value="alpha/beta-Hydrolases"/>
    <property type="match status" value="1"/>
</dbReference>
<dbReference type="GO" id="GO:0016787">
    <property type="term" value="F:hydrolase activity"/>
    <property type="evidence" value="ECO:0007669"/>
    <property type="project" value="UniProtKB-KW"/>
</dbReference>
<evidence type="ECO:0000256" key="1">
    <source>
        <dbReference type="ARBA" id="ARBA00022801"/>
    </source>
</evidence>
<gene>
    <name evidence="3" type="ORF">MUN87_19115</name>
</gene>
<keyword evidence="4" id="KW-1185">Reference proteome</keyword>
<dbReference type="Gene3D" id="3.40.50.1820">
    <property type="entry name" value="alpha/beta hydrolase"/>
    <property type="match status" value="1"/>
</dbReference>